<organism evidence="2 3">
    <name type="scientific">Bacillus bingmayongensis</name>
    <dbReference type="NCBI Taxonomy" id="1150157"/>
    <lineage>
        <taxon>Bacteria</taxon>
        <taxon>Bacillati</taxon>
        <taxon>Bacillota</taxon>
        <taxon>Bacilli</taxon>
        <taxon>Bacillales</taxon>
        <taxon>Bacillaceae</taxon>
        <taxon>Bacillus</taxon>
    </lineage>
</organism>
<dbReference type="Proteomes" id="UP001291930">
    <property type="component" value="Unassembled WGS sequence"/>
</dbReference>
<name>A0ABU5K481_9BACI</name>
<evidence type="ECO:0000313" key="3">
    <source>
        <dbReference type="Proteomes" id="UP001291930"/>
    </source>
</evidence>
<reference evidence="3" key="1">
    <citation type="submission" date="2023-11" db="EMBL/GenBank/DDBJ databases">
        <title>Genome Sequence of Bacillus pseudomycoides stain BUPM19.</title>
        <authorList>
            <person name="Farhat A."/>
        </authorList>
    </citation>
    <scope>NUCLEOTIDE SEQUENCE [LARGE SCALE GENOMIC DNA]</scope>
    <source>
        <strain evidence="3">BUPM19</strain>
    </source>
</reference>
<keyword evidence="1" id="KW-0732">Signal</keyword>
<evidence type="ECO:0000313" key="2">
    <source>
        <dbReference type="EMBL" id="MDZ5610509.1"/>
    </source>
</evidence>
<accession>A0ABU5K481</accession>
<feature type="signal peptide" evidence="1">
    <location>
        <begin position="1"/>
        <end position="19"/>
    </location>
</feature>
<gene>
    <name evidence="2" type="ORF">U2I54_26735</name>
</gene>
<dbReference type="RefSeq" id="WP_374219712.1">
    <property type="nucleotide sequence ID" value="NZ_JAXOVW010000168.1"/>
</dbReference>
<feature type="chain" id="PRO_5046866138" evidence="1">
    <location>
        <begin position="20"/>
        <end position="163"/>
    </location>
</feature>
<evidence type="ECO:0000256" key="1">
    <source>
        <dbReference type="SAM" id="SignalP"/>
    </source>
</evidence>
<sequence length="163" mass="18213">MRKISKILVTAFVSIFAFAGFNLTSAEAASGNGQMYWSENGSYLQINDTMPIYDAPQGGNIIGKLGPQKIYNVQKALFEISTWQGYRWLHYTTRSEINNDAVNTNISSHQLDIIQNQNLYNTAWGTKTGVIGPQKQVPLVNATYLINSYAGPAWVHAWMSTSW</sequence>
<dbReference type="EMBL" id="JAXOVW010000168">
    <property type="protein sequence ID" value="MDZ5610509.1"/>
    <property type="molecule type" value="Genomic_DNA"/>
</dbReference>
<protein>
    <submittedName>
        <fullName evidence="2">Uncharacterized protein</fullName>
    </submittedName>
</protein>
<comment type="caution">
    <text evidence="2">The sequence shown here is derived from an EMBL/GenBank/DDBJ whole genome shotgun (WGS) entry which is preliminary data.</text>
</comment>
<proteinExistence type="predicted"/>
<keyword evidence="3" id="KW-1185">Reference proteome</keyword>